<sequence>MKKYTTRQLKELVKIGASIDVTDAISTTAIPEWYDKIGYSKGINGLNGLLMKGKSGKLYAVTKRETAIHIF</sequence>
<evidence type="ECO:0000313" key="1">
    <source>
        <dbReference type="EMBL" id="DAF63229.1"/>
    </source>
</evidence>
<organism evidence="1">
    <name type="scientific">Siphoviridae sp. ctIEo13</name>
    <dbReference type="NCBI Taxonomy" id="2827833"/>
    <lineage>
        <taxon>Viruses</taxon>
        <taxon>Duplodnaviria</taxon>
        <taxon>Heunggongvirae</taxon>
        <taxon>Uroviricota</taxon>
        <taxon>Caudoviricetes</taxon>
    </lineage>
</organism>
<reference evidence="1" key="1">
    <citation type="journal article" date="2021" name="Proc. Natl. Acad. Sci. U.S.A.">
        <title>A Catalog of Tens of Thousands of Viruses from Human Metagenomes Reveals Hidden Associations with Chronic Diseases.</title>
        <authorList>
            <person name="Tisza M.J."/>
            <person name="Buck C.B."/>
        </authorList>
    </citation>
    <scope>NUCLEOTIDE SEQUENCE</scope>
    <source>
        <strain evidence="1">CtIEo13</strain>
    </source>
</reference>
<proteinExistence type="predicted"/>
<name>A0A8S5TIW3_9CAUD</name>
<accession>A0A8S5TIW3</accession>
<protein>
    <submittedName>
        <fullName evidence="1">Uncharacterized protein</fullName>
    </submittedName>
</protein>
<dbReference type="EMBL" id="BK032835">
    <property type="protein sequence ID" value="DAF63229.1"/>
    <property type="molecule type" value="Genomic_DNA"/>
</dbReference>